<gene>
    <name evidence="15" type="ORF">BB558_002329</name>
</gene>
<feature type="compositionally biased region" description="Basic and acidic residues" evidence="13">
    <location>
        <begin position="306"/>
        <end position="315"/>
    </location>
</feature>
<evidence type="ECO:0000259" key="14">
    <source>
        <dbReference type="Pfam" id="PF01180"/>
    </source>
</evidence>
<comment type="cofactor">
    <cofactor evidence="1">
        <name>FMN</name>
        <dbReference type="ChEBI" id="CHEBI:58210"/>
    </cofactor>
</comment>
<dbReference type="PROSITE" id="PS00912">
    <property type="entry name" value="DHODEHASE_2"/>
    <property type="match status" value="1"/>
</dbReference>
<dbReference type="EC" id="1.3.5.2" evidence="5"/>
<dbReference type="PANTHER" id="PTHR48109">
    <property type="entry name" value="DIHYDROOROTATE DEHYDROGENASE (QUINONE), MITOCHONDRIAL-RELATED"/>
    <property type="match status" value="1"/>
</dbReference>
<dbReference type="PANTHER" id="PTHR48109:SF4">
    <property type="entry name" value="DIHYDROOROTATE DEHYDROGENASE (QUINONE), MITOCHONDRIAL"/>
    <property type="match status" value="1"/>
</dbReference>
<dbReference type="GO" id="GO:0005743">
    <property type="term" value="C:mitochondrial inner membrane"/>
    <property type="evidence" value="ECO:0007669"/>
    <property type="project" value="TreeGrafter"/>
</dbReference>
<evidence type="ECO:0000256" key="10">
    <source>
        <dbReference type="ARBA" id="ARBA00023136"/>
    </source>
</evidence>
<reference evidence="15 16" key="1">
    <citation type="journal article" date="2018" name="MBio">
        <title>Comparative Genomics Reveals the Core Gene Toolbox for the Fungus-Insect Symbiosis.</title>
        <authorList>
            <person name="Wang Y."/>
            <person name="Stata M."/>
            <person name="Wang W."/>
            <person name="Stajich J.E."/>
            <person name="White M.M."/>
            <person name="Moncalvo J.M."/>
        </authorList>
    </citation>
    <scope>NUCLEOTIDE SEQUENCE [LARGE SCALE GENOMIC DNA]</scope>
    <source>
        <strain evidence="15 16">AUS-126-30</strain>
    </source>
</reference>
<dbReference type="Pfam" id="PF01180">
    <property type="entry name" value="DHO_dh"/>
    <property type="match status" value="1"/>
</dbReference>
<evidence type="ECO:0000256" key="12">
    <source>
        <dbReference type="ARBA" id="ARBA00048639"/>
    </source>
</evidence>
<proteinExistence type="inferred from homology"/>
<evidence type="ECO:0000313" key="16">
    <source>
        <dbReference type="Proteomes" id="UP000245591"/>
    </source>
</evidence>
<dbReference type="GO" id="GO:0044205">
    <property type="term" value="P:'de novo' UMP biosynthetic process"/>
    <property type="evidence" value="ECO:0007669"/>
    <property type="project" value="UniProtKB-UniPathway"/>
</dbReference>
<accession>A0A2U1J955</accession>
<comment type="catalytic activity">
    <reaction evidence="12">
        <text>(S)-dihydroorotate + a quinone = orotate + a quinol</text>
        <dbReference type="Rhea" id="RHEA:30187"/>
        <dbReference type="ChEBI" id="CHEBI:24646"/>
        <dbReference type="ChEBI" id="CHEBI:30839"/>
        <dbReference type="ChEBI" id="CHEBI:30864"/>
        <dbReference type="ChEBI" id="CHEBI:132124"/>
        <dbReference type="EC" id="1.3.5.2"/>
    </reaction>
</comment>
<keyword evidence="10" id="KW-0472">Membrane</keyword>
<dbReference type="SUPFAM" id="SSF51395">
    <property type="entry name" value="FMN-linked oxidoreductases"/>
    <property type="match status" value="1"/>
</dbReference>
<evidence type="ECO:0000256" key="4">
    <source>
        <dbReference type="ARBA" id="ARBA00005359"/>
    </source>
</evidence>
<evidence type="ECO:0000256" key="1">
    <source>
        <dbReference type="ARBA" id="ARBA00001917"/>
    </source>
</evidence>
<comment type="subcellular location">
    <subcellularLocation>
        <location evidence="2">Membrane</location>
    </subcellularLocation>
</comment>
<evidence type="ECO:0000256" key="7">
    <source>
        <dbReference type="ARBA" id="ARBA00022630"/>
    </source>
</evidence>
<comment type="pathway">
    <text evidence="3">Pyrimidine metabolism; UMP biosynthesis via de novo pathway; orotate from (S)-dihydroorotate (quinone route): step 1/1.</text>
</comment>
<name>A0A2U1J955_SMIAN</name>
<dbReference type="GO" id="GO:0006207">
    <property type="term" value="P:'de novo' pyrimidine nucleobase biosynthetic process"/>
    <property type="evidence" value="ECO:0007669"/>
    <property type="project" value="InterPro"/>
</dbReference>
<evidence type="ECO:0000256" key="5">
    <source>
        <dbReference type="ARBA" id="ARBA00012791"/>
    </source>
</evidence>
<sequence length="414" mass="45274">MFLSKSKSISSRIFLRSFKTPQKSIQFSRGYSNNPSIGTRVSNTAFGLVGIALAGFFGFYVTDSRSNIHEYITVPLMQQLDAEKAHYLSIKALSYGLGPVDRKQDNECLKTEIWGMKLSNPIGNPRKRLFRLSNNNAAINRMGLNNDGFDVVKSRLKKRFWNNVANQQLDNEENAKTSVSQAKHTINKSGRDNRLLGINISKNHSSPSDSDQDFLDGIDQLGSLADYVVINVSCPNVTNLGAGSDLILLDKTMKSARTHCDALGTKKPALVIKLGPDYTENDLKLISELALKNNIDGIITSNTSRSRPECLKSDEPNASEMGGLSGPPIRNLSLNTTRLVYKFTNGKIPIIGCGGVSSAEDVLEYGRAGASFVQLYTGMVYTGPGIVSKIKDDMVVLLNGKKWDDIVGSGHKSN</sequence>
<dbReference type="InterPro" id="IPR050074">
    <property type="entry name" value="DHO_dehydrogenase"/>
</dbReference>
<keyword evidence="7" id="KW-0285">Flavoprotein</keyword>
<dbReference type="EMBL" id="MBFU01000160">
    <property type="protein sequence ID" value="PWA01574.1"/>
    <property type="molecule type" value="Genomic_DNA"/>
</dbReference>
<keyword evidence="16" id="KW-1185">Reference proteome</keyword>
<dbReference type="CDD" id="cd04738">
    <property type="entry name" value="DHOD_2_like"/>
    <property type="match status" value="1"/>
</dbReference>
<dbReference type="GO" id="GO:0106430">
    <property type="term" value="F:dihydroorotate dehydrogenase (quinone) activity"/>
    <property type="evidence" value="ECO:0007669"/>
    <property type="project" value="UniProtKB-EC"/>
</dbReference>
<dbReference type="Proteomes" id="UP000245591">
    <property type="component" value="Unassembled WGS sequence"/>
</dbReference>
<evidence type="ECO:0000313" key="15">
    <source>
        <dbReference type="EMBL" id="PWA01574.1"/>
    </source>
</evidence>
<comment type="similarity">
    <text evidence="4">Belongs to the dihydroorotate dehydrogenase family. Type 2 subfamily.</text>
</comment>
<comment type="caution">
    <text evidence="15">The sequence shown here is derived from an EMBL/GenBank/DDBJ whole genome shotgun (WGS) entry which is preliminary data.</text>
</comment>
<evidence type="ECO:0000256" key="11">
    <source>
        <dbReference type="ARBA" id="ARBA00031623"/>
    </source>
</evidence>
<evidence type="ECO:0000256" key="13">
    <source>
        <dbReference type="SAM" id="MobiDB-lite"/>
    </source>
</evidence>
<protein>
    <recommendedName>
        <fullName evidence="6">Dihydroorotate dehydrogenase (quinone), mitochondrial</fullName>
        <ecNumber evidence="5">1.3.5.2</ecNumber>
    </recommendedName>
    <alternativeName>
        <fullName evidence="11">Dihydroorotate oxidase</fullName>
    </alternativeName>
</protein>
<evidence type="ECO:0000256" key="2">
    <source>
        <dbReference type="ARBA" id="ARBA00004370"/>
    </source>
</evidence>
<dbReference type="UniPathway" id="UPA00070">
    <property type="reaction ID" value="UER00946"/>
</dbReference>
<dbReference type="InterPro" id="IPR005720">
    <property type="entry name" value="Dihydroorotate_DH_cat"/>
</dbReference>
<keyword evidence="8" id="KW-0288">FMN</keyword>
<evidence type="ECO:0000256" key="6">
    <source>
        <dbReference type="ARBA" id="ARBA00017599"/>
    </source>
</evidence>
<dbReference type="Gene3D" id="3.20.20.70">
    <property type="entry name" value="Aldolase class I"/>
    <property type="match status" value="2"/>
</dbReference>
<keyword evidence="9" id="KW-0560">Oxidoreductase</keyword>
<evidence type="ECO:0000256" key="3">
    <source>
        <dbReference type="ARBA" id="ARBA00005161"/>
    </source>
</evidence>
<dbReference type="InterPro" id="IPR013785">
    <property type="entry name" value="Aldolase_TIM"/>
</dbReference>
<dbReference type="InterPro" id="IPR005719">
    <property type="entry name" value="Dihydroorotate_DH_2"/>
</dbReference>
<organism evidence="15 16">
    <name type="scientific">Smittium angustum</name>
    <dbReference type="NCBI Taxonomy" id="133377"/>
    <lineage>
        <taxon>Eukaryota</taxon>
        <taxon>Fungi</taxon>
        <taxon>Fungi incertae sedis</taxon>
        <taxon>Zoopagomycota</taxon>
        <taxon>Kickxellomycotina</taxon>
        <taxon>Harpellomycetes</taxon>
        <taxon>Harpellales</taxon>
        <taxon>Legeriomycetaceae</taxon>
        <taxon>Smittium</taxon>
    </lineage>
</organism>
<feature type="region of interest" description="Disordered" evidence="13">
    <location>
        <begin position="306"/>
        <end position="326"/>
    </location>
</feature>
<evidence type="ECO:0000256" key="9">
    <source>
        <dbReference type="ARBA" id="ARBA00023002"/>
    </source>
</evidence>
<dbReference type="InterPro" id="IPR001295">
    <property type="entry name" value="Dihydroorotate_DH_CS"/>
</dbReference>
<dbReference type="AlphaFoldDB" id="A0A2U1J955"/>
<evidence type="ECO:0000256" key="8">
    <source>
        <dbReference type="ARBA" id="ARBA00022643"/>
    </source>
</evidence>
<feature type="domain" description="Dihydroorotate dehydrogenase catalytic" evidence="14">
    <location>
        <begin position="121"/>
        <end position="395"/>
    </location>
</feature>